<dbReference type="PANTHER" id="PTHR30055:SF234">
    <property type="entry name" value="HTH-TYPE TRANSCRIPTIONAL REGULATOR BETI"/>
    <property type="match status" value="1"/>
</dbReference>
<evidence type="ECO:0000256" key="2">
    <source>
        <dbReference type="ARBA" id="ARBA00023125"/>
    </source>
</evidence>
<feature type="region of interest" description="Disordered" evidence="5">
    <location>
        <begin position="201"/>
        <end position="223"/>
    </location>
</feature>
<feature type="domain" description="HTH tetR-type" evidence="6">
    <location>
        <begin position="14"/>
        <end position="73"/>
    </location>
</feature>
<keyword evidence="3" id="KW-0804">Transcription</keyword>
<dbReference type="AlphaFoldDB" id="A0A0N9I5S2"/>
<keyword evidence="1" id="KW-0805">Transcription regulation</keyword>
<dbReference type="InterPro" id="IPR001647">
    <property type="entry name" value="HTH_TetR"/>
</dbReference>
<dbReference type="EMBL" id="CP012752">
    <property type="protein sequence ID" value="ALG11272.1"/>
    <property type="molecule type" value="Genomic_DNA"/>
</dbReference>
<evidence type="ECO:0000259" key="6">
    <source>
        <dbReference type="PROSITE" id="PS50977"/>
    </source>
</evidence>
<keyword evidence="8" id="KW-1185">Reference proteome</keyword>
<accession>A0A0N9I5S2</accession>
<sequence>MTGPSQRPLRVDAARNAELIVRAAWRAFTESGGEVPLDEIARRAGVGVATLYRRFPSKSDLLLAIMEWRYADFIQPVVARALVDEDPWRAVVTALEAALTVMGQAHPVIKAVHDPGPLLAGLKARFLNDFATIVTRAQDAGVVRADLRTSDLPMTVYMLISTVRVTTDPVDGWRRPLALLLSGLRPDSGIPLPDVPVLDAQPWNNATGGDCADHQSPDRPHER</sequence>
<keyword evidence="2 4" id="KW-0238">DNA-binding</keyword>
<dbReference type="RefSeq" id="WP_054293173.1">
    <property type="nucleotide sequence ID" value="NZ_CP012752.1"/>
</dbReference>
<dbReference type="PRINTS" id="PR00455">
    <property type="entry name" value="HTHTETR"/>
</dbReference>
<name>A0A0N9I5S2_9PSEU</name>
<dbReference type="InterPro" id="IPR036271">
    <property type="entry name" value="Tet_transcr_reg_TetR-rel_C_sf"/>
</dbReference>
<evidence type="ECO:0000313" key="7">
    <source>
        <dbReference type="EMBL" id="ALG11272.1"/>
    </source>
</evidence>
<feature type="DNA-binding region" description="H-T-H motif" evidence="4">
    <location>
        <begin position="36"/>
        <end position="55"/>
    </location>
</feature>
<organism evidence="7 8">
    <name type="scientific">Kibdelosporangium phytohabitans</name>
    <dbReference type="NCBI Taxonomy" id="860235"/>
    <lineage>
        <taxon>Bacteria</taxon>
        <taxon>Bacillati</taxon>
        <taxon>Actinomycetota</taxon>
        <taxon>Actinomycetes</taxon>
        <taxon>Pseudonocardiales</taxon>
        <taxon>Pseudonocardiaceae</taxon>
        <taxon>Kibdelosporangium</taxon>
    </lineage>
</organism>
<evidence type="ECO:0000313" key="8">
    <source>
        <dbReference type="Proteomes" id="UP000063699"/>
    </source>
</evidence>
<feature type="compositionally biased region" description="Basic and acidic residues" evidence="5">
    <location>
        <begin position="211"/>
        <end position="223"/>
    </location>
</feature>
<dbReference type="PANTHER" id="PTHR30055">
    <property type="entry name" value="HTH-TYPE TRANSCRIPTIONAL REGULATOR RUTR"/>
    <property type="match status" value="1"/>
</dbReference>
<dbReference type="SUPFAM" id="SSF48498">
    <property type="entry name" value="Tetracyclin repressor-like, C-terminal domain"/>
    <property type="match status" value="1"/>
</dbReference>
<dbReference type="PROSITE" id="PS50977">
    <property type="entry name" value="HTH_TETR_2"/>
    <property type="match status" value="1"/>
</dbReference>
<dbReference type="Proteomes" id="UP000063699">
    <property type="component" value="Chromosome"/>
</dbReference>
<evidence type="ECO:0000256" key="4">
    <source>
        <dbReference type="PROSITE-ProRule" id="PRU00335"/>
    </source>
</evidence>
<dbReference type="SUPFAM" id="SSF46689">
    <property type="entry name" value="Homeodomain-like"/>
    <property type="match status" value="1"/>
</dbReference>
<gene>
    <name evidence="7" type="ORF">AOZ06_34265</name>
</gene>
<dbReference type="STRING" id="860235.AOZ06_34265"/>
<dbReference type="OrthoDB" id="9795011at2"/>
<evidence type="ECO:0000256" key="3">
    <source>
        <dbReference type="ARBA" id="ARBA00023163"/>
    </source>
</evidence>
<proteinExistence type="predicted"/>
<protein>
    <recommendedName>
        <fullName evidence="6">HTH tetR-type domain-containing protein</fullName>
    </recommendedName>
</protein>
<dbReference type="Gene3D" id="1.10.357.10">
    <property type="entry name" value="Tetracycline Repressor, domain 2"/>
    <property type="match status" value="1"/>
</dbReference>
<dbReference type="InterPro" id="IPR049445">
    <property type="entry name" value="TetR_SbtR-like_C"/>
</dbReference>
<dbReference type="KEGG" id="kphy:AOZ06_34265"/>
<dbReference type="GO" id="GO:0000976">
    <property type="term" value="F:transcription cis-regulatory region binding"/>
    <property type="evidence" value="ECO:0007669"/>
    <property type="project" value="TreeGrafter"/>
</dbReference>
<dbReference type="Pfam" id="PF00440">
    <property type="entry name" value="TetR_N"/>
    <property type="match status" value="1"/>
</dbReference>
<reference evidence="7 8" key="1">
    <citation type="submission" date="2015-07" db="EMBL/GenBank/DDBJ databases">
        <title>Genome sequencing of Kibdelosporangium phytohabitans.</title>
        <authorList>
            <person name="Qin S."/>
            <person name="Xing K."/>
        </authorList>
    </citation>
    <scope>NUCLEOTIDE SEQUENCE [LARGE SCALE GENOMIC DNA]</scope>
    <source>
        <strain evidence="7 8">KLBMP1111</strain>
    </source>
</reference>
<dbReference type="InterPro" id="IPR050109">
    <property type="entry name" value="HTH-type_TetR-like_transc_reg"/>
</dbReference>
<evidence type="ECO:0000256" key="1">
    <source>
        <dbReference type="ARBA" id="ARBA00023015"/>
    </source>
</evidence>
<evidence type="ECO:0000256" key="5">
    <source>
        <dbReference type="SAM" id="MobiDB-lite"/>
    </source>
</evidence>
<dbReference type="InterPro" id="IPR009057">
    <property type="entry name" value="Homeodomain-like_sf"/>
</dbReference>
<dbReference type="Pfam" id="PF21597">
    <property type="entry name" value="TetR_C_43"/>
    <property type="match status" value="1"/>
</dbReference>
<dbReference type="GO" id="GO:0003700">
    <property type="term" value="F:DNA-binding transcription factor activity"/>
    <property type="evidence" value="ECO:0007669"/>
    <property type="project" value="TreeGrafter"/>
</dbReference>